<dbReference type="Pfam" id="PF04029">
    <property type="entry name" value="2-ph_phosp"/>
    <property type="match status" value="1"/>
</dbReference>
<sequence length="87" mass="9079">MLVEKLLALAPANGAEEMELTDGAMSAMALWHSFGPDITAVCQESTHGKILSGLGFDNDLFFCGEVDASSTVPVLKDVDGVPALVGR</sequence>
<dbReference type="EMBL" id="VSSQ01048276">
    <property type="protein sequence ID" value="MPN02329.1"/>
    <property type="molecule type" value="Genomic_DNA"/>
</dbReference>
<evidence type="ECO:0000313" key="1">
    <source>
        <dbReference type="EMBL" id="MPN02329.1"/>
    </source>
</evidence>
<protein>
    <submittedName>
        <fullName evidence="1">Uncharacterized protein</fullName>
    </submittedName>
</protein>
<organism evidence="1">
    <name type="scientific">bioreactor metagenome</name>
    <dbReference type="NCBI Taxonomy" id="1076179"/>
    <lineage>
        <taxon>unclassified sequences</taxon>
        <taxon>metagenomes</taxon>
        <taxon>ecological metagenomes</taxon>
    </lineage>
</organism>
<dbReference type="GO" id="GO:0050532">
    <property type="term" value="F:2-phosphosulfolactate phosphatase activity"/>
    <property type="evidence" value="ECO:0007669"/>
    <property type="project" value="InterPro"/>
</dbReference>
<dbReference type="AlphaFoldDB" id="A0A645EMH5"/>
<comment type="caution">
    <text evidence="1">The sequence shown here is derived from an EMBL/GenBank/DDBJ whole genome shotgun (WGS) entry which is preliminary data.</text>
</comment>
<reference evidence="1" key="1">
    <citation type="submission" date="2019-08" db="EMBL/GenBank/DDBJ databases">
        <authorList>
            <person name="Kucharzyk K."/>
            <person name="Murdoch R.W."/>
            <person name="Higgins S."/>
            <person name="Loffler F."/>
        </authorList>
    </citation>
    <scope>NUCLEOTIDE SEQUENCE</scope>
</reference>
<dbReference type="InterPro" id="IPR005238">
    <property type="entry name" value="ComB-like"/>
</dbReference>
<name>A0A645EMH5_9ZZZZ</name>
<gene>
    <name evidence="1" type="ORF">SDC9_149545</name>
</gene>
<dbReference type="SUPFAM" id="SSF142823">
    <property type="entry name" value="ComB-like"/>
    <property type="match status" value="1"/>
</dbReference>
<dbReference type="GO" id="GO:0000287">
    <property type="term" value="F:magnesium ion binding"/>
    <property type="evidence" value="ECO:0007669"/>
    <property type="project" value="InterPro"/>
</dbReference>
<dbReference type="Gene3D" id="3.90.1560.10">
    <property type="entry name" value="ComB-like"/>
    <property type="match status" value="1"/>
</dbReference>
<accession>A0A645EMH5</accession>
<proteinExistence type="predicted"/>
<dbReference type="InterPro" id="IPR036702">
    <property type="entry name" value="ComB-like_sf"/>
</dbReference>